<name>A0A0E2B568_9LEPT</name>
<reference evidence="1 2" key="1">
    <citation type="submission" date="2012-10" db="EMBL/GenBank/DDBJ databases">
        <authorList>
            <person name="Harkins D.M."/>
            <person name="Durkin A.S."/>
            <person name="Brinkac L.M."/>
            <person name="Selengut J.D."/>
            <person name="Sanka R."/>
            <person name="DePew J."/>
            <person name="Purushe J."/>
            <person name="Peacock S.J."/>
            <person name="Thaipadungpanit J."/>
            <person name="Wuthiekanun V.W."/>
            <person name="Day N.P."/>
            <person name="Vinetz J.M."/>
            <person name="Sutton G.G."/>
            <person name="Nelson W.C."/>
            <person name="Fouts D.E."/>
        </authorList>
    </citation>
    <scope>NUCLEOTIDE SEQUENCE [LARGE SCALE GENOMIC DNA]</scope>
    <source>
        <strain evidence="1 2">H1</strain>
    </source>
</reference>
<protein>
    <submittedName>
        <fullName evidence="1">Uncharacterized protein</fullName>
    </submittedName>
</protein>
<accession>A0A0E2B568</accession>
<sequence length="39" mass="4785">MRFGSEFSLFWILKRESGIYWDQILDLSKTFIILKQVFK</sequence>
<dbReference type="AlphaFoldDB" id="A0A0E2B568"/>
<evidence type="ECO:0000313" key="2">
    <source>
        <dbReference type="Proteomes" id="UP000006253"/>
    </source>
</evidence>
<comment type="caution">
    <text evidence="1">The sequence shown here is derived from an EMBL/GenBank/DDBJ whole genome shotgun (WGS) entry which is preliminary data.</text>
</comment>
<proteinExistence type="predicted"/>
<gene>
    <name evidence="1" type="ORF">LEP1GSC081_1373</name>
</gene>
<dbReference type="EMBL" id="AHMY02000026">
    <property type="protein sequence ID" value="EKO16420.1"/>
    <property type="molecule type" value="Genomic_DNA"/>
</dbReference>
<evidence type="ECO:0000313" key="1">
    <source>
        <dbReference type="EMBL" id="EKO16420.1"/>
    </source>
</evidence>
<organism evidence="1 2">
    <name type="scientific">Leptospira kirschneri str. H1</name>
    <dbReference type="NCBI Taxonomy" id="1049966"/>
    <lineage>
        <taxon>Bacteria</taxon>
        <taxon>Pseudomonadati</taxon>
        <taxon>Spirochaetota</taxon>
        <taxon>Spirochaetia</taxon>
        <taxon>Leptospirales</taxon>
        <taxon>Leptospiraceae</taxon>
        <taxon>Leptospira</taxon>
    </lineage>
</organism>
<dbReference type="Proteomes" id="UP000006253">
    <property type="component" value="Unassembled WGS sequence"/>
</dbReference>